<dbReference type="PANTHER" id="PTHR10773">
    <property type="entry name" value="DNA-DIRECTED RNA POLYMERASES I, II, AND III SUBUNIT RPABC2"/>
    <property type="match status" value="1"/>
</dbReference>
<proteinExistence type="predicted"/>
<protein>
    <submittedName>
        <fullName evidence="2">Uncharacterized protein</fullName>
    </submittedName>
</protein>
<organism evidence="2 3">
    <name type="scientific">Dryococelus australis</name>
    <dbReference type="NCBI Taxonomy" id="614101"/>
    <lineage>
        <taxon>Eukaryota</taxon>
        <taxon>Metazoa</taxon>
        <taxon>Ecdysozoa</taxon>
        <taxon>Arthropoda</taxon>
        <taxon>Hexapoda</taxon>
        <taxon>Insecta</taxon>
        <taxon>Pterygota</taxon>
        <taxon>Neoptera</taxon>
        <taxon>Polyneoptera</taxon>
        <taxon>Phasmatodea</taxon>
        <taxon>Verophasmatodea</taxon>
        <taxon>Anareolatae</taxon>
        <taxon>Phasmatidae</taxon>
        <taxon>Eurycanthinae</taxon>
        <taxon>Dryococelus</taxon>
    </lineage>
</organism>
<keyword evidence="3" id="KW-1185">Reference proteome</keyword>
<accession>A0ABQ9G9J2</accession>
<reference evidence="2 3" key="1">
    <citation type="submission" date="2023-02" db="EMBL/GenBank/DDBJ databases">
        <title>LHISI_Scaffold_Assembly.</title>
        <authorList>
            <person name="Stuart O.P."/>
            <person name="Cleave R."/>
            <person name="Magrath M.J.L."/>
            <person name="Mikheyev A.S."/>
        </authorList>
    </citation>
    <scope>NUCLEOTIDE SEQUENCE [LARGE SCALE GENOMIC DNA]</scope>
    <source>
        <strain evidence="2">Daus_M_001</strain>
        <tissue evidence="2">Leg muscle</tissue>
    </source>
</reference>
<feature type="region of interest" description="Disordered" evidence="1">
    <location>
        <begin position="1"/>
        <end position="60"/>
    </location>
</feature>
<sequence length="310" mass="35762">MIKLKRNSNAKPKKWKRNISMAKRQAGKEYVNRKGQVVSEKKAREKGAVETKAEDKKKAAEDNGRSLRTITFDLQAILTVPFAGESNVLQKEVISLQQIDTCLLDYLFQLPESVTHITSFSDTCGRQNRNHFIAIAILYAVNKLSHLNIIDMKFMELGNSYLEADSIHPTIECARKHKQVHTTRQWALRVEIARRKPRPYKVKTLKYSDLQNLASNMLANRKLTKGSEPVKWLDIKWLIYNKDKSFTIQSKYELSDENFMEFDVPATHKTGRKMSWNGTQLCPKNKRLLPVSDVKKNDLLYLLQTGIIPQ</sequence>
<dbReference type="PANTHER" id="PTHR10773:SF19">
    <property type="match status" value="1"/>
</dbReference>
<name>A0ABQ9G9J2_9NEOP</name>
<feature type="compositionally biased region" description="Basic residues" evidence="1">
    <location>
        <begin position="1"/>
        <end position="17"/>
    </location>
</feature>
<evidence type="ECO:0000313" key="3">
    <source>
        <dbReference type="Proteomes" id="UP001159363"/>
    </source>
</evidence>
<gene>
    <name evidence="2" type="ORF">PR048_030654</name>
</gene>
<dbReference type="EMBL" id="JARBHB010000014">
    <property type="protein sequence ID" value="KAJ8869092.1"/>
    <property type="molecule type" value="Genomic_DNA"/>
</dbReference>
<evidence type="ECO:0000313" key="2">
    <source>
        <dbReference type="EMBL" id="KAJ8869092.1"/>
    </source>
</evidence>
<comment type="caution">
    <text evidence="2">The sequence shown here is derived from an EMBL/GenBank/DDBJ whole genome shotgun (WGS) entry which is preliminary data.</text>
</comment>
<evidence type="ECO:0000256" key="1">
    <source>
        <dbReference type="SAM" id="MobiDB-lite"/>
    </source>
</evidence>
<dbReference type="Proteomes" id="UP001159363">
    <property type="component" value="Chromosome 13"/>
</dbReference>
<feature type="compositionally biased region" description="Basic and acidic residues" evidence="1">
    <location>
        <begin position="39"/>
        <end position="60"/>
    </location>
</feature>